<evidence type="ECO:0000256" key="1">
    <source>
        <dbReference type="ARBA" id="ARBA00023125"/>
    </source>
</evidence>
<feature type="compositionally biased region" description="Basic and acidic residues" evidence="4">
    <location>
        <begin position="19"/>
        <end position="30"/>
    </location>
</feature>
<dbReference type="InterPro" id="IPR017930">
    <property type="entry name" value="Myb_dom"/>
</dbReference>
<dbReference type="SUPFAM" id="SSF46689">
    <property type="entry name" value="Homeodomain-like"/>
    <property type="match status" value="1"/>
</dbReference>
<proteinExistence type="predicted"/>
<keyword evidence="2" id="KW-0539">Nucleus</keyword>
<feature type="compositionally biased region" description="Polar residues" evidence="4">
    <location>
        <begin position="31"/>
        <end position="41"/>
    </location>
</feature>
<dbReference type="PANTHER" id="PTHR47807">
    <property type="entry name" value="PROTEIN TBF1"/>
    <property type="match status" value="1"/>
</dbReference>
<dbReference type="GO" id="GO:0010833">
    <property type="term" value="P:telomere maintenance via telomere lengthening"/>
    <property type="evidence" value="ECO:0007669"/>
    <property type="project" value="TreeGrafter"/>
</dbReference>
<dbReference type="Pfam" id="PF08558">
    <property type="entry name" value="TRF"/>
    <property type="match status" value="1"/>
</dbReference>
<dbReference type="PROSITE" id="PS51294">
    <property type="entry name" value="HTH_MYB"/>
    <property type="match status" value="1"/>
</dbReference>
<name>A0A9Q0AIX7_9PEZI</name>
<feature type="region of interest" description="Disordered" evidence="4">
    <location>
        <begin position="518"/>
        <end position="537"/>
    </location>
</feature>
<dbReference type="AlphaFoldDB" id="A0A9Q0AIX7"/>
<evidence type="ECO:0000259" key="5">
    <source>
        <dbReference type="PROSITE" id="PS51294"/>
    </source>
</evidence>
<comment type="caution">
    <text evidence="6">The sequence shown here is derived from an EMBL/GenBank/DDBJ whole genome shotgun (WGS) entry which is preliminary data.</text>
</comment>
<dbReference type="EMBL" id="JAFIMR010000050">
    <property type="protein sequence ID" value="KAI1855782.1"/>
    <property type="molecule type" value="Genomic_DNA"/>
</dbReference>
<dbReference type="CDD" id="cd11660">
    <property type="entry name" value="SANT_TRF"/>
    <property type="match status" value="1"/>
</dbReference>
<gene>
    <name evidence="6" type="ORF">JX265_012227</name>
</gene>
<feature type="compositionally biased region" description="Basic and acidic residues" evidence="4">
    <location>
        <begin position="57"/>
        <end position="68"/>
    </location>
</feature>
<evidence type="ECO:0000256" key="4">
    <source>
        <dbReference type="SAM" id="MobiDB-lite"/>
    </source>
</evidence>
<feature type="region of interest" description="Disordered" evidence="4">
    <location>
        <begin position="733"/>
        <end position="933"/>
    </location>
</feature>
<dbReference type="InterPro" id="IPR009057">
    <property type="entry name" value="Homeodomain-like_sf"/>
</dbReference>
<keyword evidence="7" id="KW-1185">Reference proteome</keyword>
<sequence length="957" mass="104897">MDEDLMAALEAAAAAAEAHTAHDNLAHDLSQDLTQDLSQDFPNGLPQDPPLNIPHSPEIKAEIKHESPSSEAQQTSPLKRPRTPHIEDDHDHGGEKRQRTDGDAGILENQHETDSGIADMNEIVKMIEMAQQSAAKPEAHEDHPMPDIQDGNHHTSHDILDHGIDINSIMASINNSLESGHEGTHDSEMHHDLLDHALSGADLSLSSQMTPKKTIWTNPVRYTRQTHLLPTLGRVAVDILKTLSENSLEDTIGTLGEPESQVAKEYVSLRGFFDVVKKQFSADFLLLSADQLDITSPEDRDILRIANLATTCVSMFGANELTFPDLERIFVSTFIPYGQQMSAQVAELYLGLKTQMFLTLLEEEQTKPRDQVLEELFVTNQKSALENHHPDLPLSQAEIDFLANAEERKTMLFNESGDAASIQTLSQQFIYESWLDLVSSWLNDNMTDIEKVGSGPTSSSAAADSLPLFDGTHDSFDGGFDIDAAIAAAAEAANNAVGSGGDSSNIHDDLAALLSRATEQSHTQTENTGIPSTVMTSNENAIQTRDLALQMVARNQYHPTTVPQANPVQPNGQQQSNGQQQQPSQMQPQQQYYTYNQQPNSSLQQMGVQGETVELPPGQAAASDVLYERARQAAAARSSTHARREGSHSTRRPWSPEEEKALMCGLDLVKGPHWSQILQLFGQNGRLSTILAERTQVQLKDKARNLKLFFLKTNSEMPYYLQCVTGELKTRAPTQAARKEAEERARINSEGDKAHINGIMALGNMQNGHGQRPNPTPNGAIPKSTTPGQVASHPQSHPGTPQKTAAAHPNAQTPGIPAAQPVHLQHNVSRPQPPTTSQPQGQQSRYQQQPQHAHPPVQSQQQHPQQQQAFRQQQLSQHAQPAQSQAQPQPQPPVQAQPQTQAQTFSHVQHQQAHDSPAQPKPEDCGVKHEPLNDEEAGILELKRLIDQEANASAAAA</sequence>
<organism evidence="6 7">
    <name type="scientific">Neoarthrinium moseri</name>
    <dbReference type="NCBI Taxonomy" id="1658444"/>
    <lineage>
        <taxon>Eukaryota</taxon>
        <taxon>Fungi</taxon>
        <taxon>Dikarya</taxon>
        <taxon>Ascomycota</taxon>
        <taxon>Pezizomycotina</taxon>
        <taxon>Sordariomycetes</taxon>
        <taxon>Xylariomycetidae</taxon>
        <taxon>Amphisphaeriales</taxon>
        <taxon>Apiosporaceae</taxon>
        <taxon>Neoarthrinium</taxon>
    </lineage>
</organism>
<evidence type="ECO:0000256" key="3">
    <source>
        <dbReference type="ARBA" id="ARBA00023306"/>
    </source>
</evidence>
<reference evidence="6" key="1">
    <citation type="submission" date="2021-03" db="EMBL/GenBank/DDBJ databases">
        <title>Revisited historic fungal species revealed as producer of novel bioactive compounds through whole genome sequencing and comparative genomics.</title>
        <authorList>
            <person name="Vignolle G.A."/>
            <person name="Hochenegger N."/>
            <person name="Mach R.L."/>
            <person name="Mach-Aigner A.R."/>
            <person name="Javad Rahimi M."/>
            <person name="Salim K.A."/>
            <person name="Chan C.M."/>
            <person name="Lim L.B.L."/>
            <person name="Cai F."/>
            <person name="Druzhinina I.S."/>
            <person name="U'Ren J.M."/>
            <person name="Derntl C."/>
        </authorList>
    </citation>
    <scope>NUCLEOTIDE SEQUENCE</scope>
    <source>
        <strain evidence="6">TUCIM 5799</strain>
    </source>
</reference>
<evidence type="ECO:0000313" key="7">
    <source>
        <dbReference type="Proteomes" id="UP000829685"/>
    </source>
</evidence>
<feature type="compositionally biased region" description="Basic and acidic residues" evidence="4">
    <location>
        <begin position="642"/>
        <end position="657"/>
    </location>
</feature>
<feature type="region of interest" description="Disordered" evidence="4">
    <location>
        <begin position="17"/>
        <end position="103"/>
    </location>
</feature>
<keyword evidence="3" id="KW-0131">Cell cycle</keyword>
<feature type="domain" description="HTH myb-type" evidence="5">
    <location>
        <begin position="651"/>
        <end position="703"/>
    </location>
</feature>
<dbReference type="SMART" id="SM00717">
    <property type="entry name" value="SANT"/>
    <property type="match status" value="1"/>
</dbReference>
<feature type="region of interest" description="Disordered" evidence="4">
    <location>
        <begin position="629"/>
        <end position="657"/>
    </location>
</feature>
<feature type="compositionally biased region" description="Basic and acidic residues" evidence="4">
    <location>
        <begin position="737"/>
        <end position="755"/>
    </location>
</feature>
<evidence type="ECO:0000256" key="2">
    <source>
        <dbReference type="ARBA" id="ARBA00023242"/>
    </source>
</evidence>
<accession>A0A9Q0AIX7</accession>
<evidence type="ECO:0000313" key="6">
    <source>
        <dbReference type="EMBL" id="KAI1855782.1"/>
    </source>
</evidence>
<dbReference type="InterPro" id="IPR052833">
    <property type="entry name" value="Telomeric_DNA-bd_trans-reg"/>
</dbReference>
<feature type="compositionally biased region" description="Basic and acidic residues" evidence="4">
    <location>
        <begin position="84"/>
        <end position="102"/>
    </location>
</feature>
<dbReference type="InterPro" id="IPR001005">
    <property type="entry name" value="SANT/Myb"/>
</dbReference>
<dbReference type="FunFam" id="1.10.10.60:FF:000137">
    <property type="entry name" value="MYB DNA binding protein"/>
    <property type="match status" value="1"/>
</dbReference>
<dbReference type="PANTHER" id="PTHR47807:SF1">
    <property type="entry name" value="PROTEIN TBF1"/>
    <property type="match status" value="1"/>
</dbReference>
<dbReference type="Proteomes" id="UP000829685">
    <property type="component" value="Unassembled WGS sequence"/>
</dbReference>
<protein>
    <recommendedName>
        <fullName evidence="5">HTH myb-type domain-containing protein</fullName>
    </recommendedName>
</protein>
<feature type="compositionally biased region" description="Polar residues" evidence="4">
    <location>
        <begin position="783"/>
        <end position="803"/>
    </location>
</feature>
<feature type="compositionally biased region" description="Basic and acidic residues" evidence="4">
    <location>
        <begin position="921"/>
        <end position="932"/>
    </location>
</feature>
<dbReference type="InterPro" id="IPR013867">
    <property type="entry name" value="Telomere_rpt-bd_fac_dimer_dom"/>
</dbReference>
<feature type="compositionally biased region" description="Low complexity" evidence="4">
    <location>
        <begin position="569"/>
        <end position="590"/>
    </location>
</feature>
<feature type="region of interest" description="Disordered" evidence="4">
    <location>
        <begin position="560"/>
        <end position="590"/>
    </location>
</feature>
<dbReference type="GO" id="GO:0042803">
    <property type="term" value="F:protein homodimerization activity"/>
    <property type="evidence" value="ECO:0007669"/>
    <property type="project" value="InterPro"/>
</dbReference>
<keyword evidence="1" id="KW-0238">DNA-binding</keyword>
<dbReference type="GO" id="GO:0003691">
    <property type="term" value="F:double-stranded telomeric DNA binding"/>
    <property type="evidence" value="ECO:0007669"/>
    <property type="project" value="TreeGrafter"/>
</dbReference>
<feature type="compositionally biased region" description="Low complexity" evidence="4">
    <location>
        <begin position="837"/>
        <end position="888"/>
    </location>
</feature>
<dbReference type="Gene3D" id="1.10.10.60">
    <property type="entry name" value="Homeodomain-like"/>
    <property type="match status" value="1"/>
</dbReference>